<dbReference type="InterPro" id="IPR009711">
    <property type="entry name" value="UPF0473"/>
</dbReference>
<dbReference type="AlphaFoldDB" id="A0A1M5Y2C1"/>
<reference evidence="1 2" key="1">
    <citation type="submission" date="2016-11" db="EMBL/GenBank/DDBJ databases">
        <authorList>
            <person name="Jaros S."/>
            <person name="Januszkiewicz K."/>
            <person name="Wedrychowicz H."/>
        </authorList>
    </citation>
    <scope>NUCLEOTIDE SEQUENCE [LARGE SCALE GENOMIC DNA]</scope>
    <source>
        <strain evidence="1 2">DSM 10068</strain>
    </source>
</reference>
<organism evidence="1 2">
    <name type="scientific">Sporobacter termitidis DSM 10068</name>
    <dbReference type="NCBI Taxonomy" id="1123282"/>
    <lineage>
        <taxon>Bacteria</taxon>
        <taxon>Bacillati</taxon>
        <taxon>Bacillota</taxon>
        <taxon>Clostridia</taxon>
        <taxon>Eubacteriales</taxon>
        <taxon>Oscillospiraceae</taxon>
        <taxon>Sporobacter</taxon>
    </lineage>
</organism>
<dbReference type="Pfam" id="PF06949">
    <property type="entry name" value="DUF1292"/>
    <property type="match status" value="1"/>
</dbReference>
<proteinExistence type="predicted"/>
<evidence type="ECO:0000313" key="1">
    <source>
        <dbReference type="EMBL" id="SHI06221.1"/>
    </source>
</evidence>
<dbReference type="Proteomes" id="UP000183995">
    <property type="component" value="Unassembled WGS sequence"/>
</dbReference>
<dbReference type="STRING" id="1123282.SAMN02745823_02168"/>
<evidence type="ECO:0008006" key="3">
    <source>
        <dbReference type="Google" id="ProtNLM"/>
    </source>
</evidence>
<evidence type="ECO:0000313" key="2">
    <source>
        <dbReference type="Proteomes" id="UP000183995"/>
    </source>
</evidence>
<protein>
    <recommendedName>
        <fullName evidence="3">DUF1292 domain-containing protein</fullName>
    </recommendedName>
</protein>
<gene>
    <name evidence="1" type="ORF">SAMN02745823_02168</name>
</gene>
<sequence length="94" mass="10785">MSDQYGSDFISVTDDDGNEFELEHLDTIEYNGEMYMAFLPADMDENNEDYGMIILKVVQENGEDILATVDDDSELEAVYNTFMEQLFSDDEAEE</sequence>
<keyword evidence="2" id="KW-1185">Reference proteome</keyword>
<dbReference type="RefSeq" id="WP_073078765.1">
    <property type="nucleotide sequence ID" value="NZ_FQXV01000007.1"/>
</dbReference>
<dbReference type="EMBL" id="FQXV01000007">
    <property type="protein sequence ID" value="SHI06221.1"/>
    <property type="molecule type" value="Genomic_DNA"/>
</dbReference>
<accession>A0A1M5Y2C1</accession>
<dbReference type="OrthoDB" id="2056794at2"/>
<name>A0A1M5Y2C1_9FIRM</name>